<name>A0ABY3YRB2_9FLAO</name>
<evidence type="ECO:0000313" key="1">
    <source>
        <dbReference type="EMBL" id="UNZ00042.1"/>
    </source>
</evidence>
<dbReference type="Proteomes" id="UP000829476">
    <property type="component" value="Chromosome"/>
</dbReference>
<organism evidence="1 2">
    <name type="scientific">Zhouia spongiae</name>
    <dbReference type="NCBI Taxonomy" id="2202721"/>
    <lineage>
        <taxon>Bacteria</taxon>
        <taxon>Pseudomonadati</taxon>
        <taxon>Bacteroidota</taxon>
        <taxon>Flavobacteriia</taxon>
        <taxon>Flavobacteriales</taxon>
        <taxon>Flavobacteriaceae</taxon>
        <taxon>Zhouia</taxon>
    </lineage>
</organism>
<dbReference type="EMBL" id="CP094326">
    <property type="protein sequence ID" value="UNZ00042.1"/>
    <property type="molecule type" value="Genomic_DNA"/>
</dbReference>
<evidence type="ECO:0008006" key="3">
    <source>
        <dbReference type="Google" id="ProtNLM"/>
    </source>
</evidence>
<reference evidence="1 2" key="1">
    <citation type="journal article" date="2018" name="Int. J. Syst. Evol. Microbiol.">
        <title>Zhouia spongiae sp. nov., isolated from a marine sponge.</title>
        <authorList>
            <person name="Zhuang L."/>
            <person name="Lin B."/>
            <person name="Qin F."/>
            <person name="Luo L."/>
        </authorList>
    </citation>
    <scope>NUCLEOTIDE SEQUENCE [LARGE SCALE GENOMIC DNA]</scope>
    <source>
        <strain evidence="1 2">HN-Y44</strain>
    </source>
</reference>
<keyword evidence="2" id="KW-1185">Reference proteome</keyword>
<gene>
    <name evidence="1" type="ORF">MQE36_06755</name>
</gene>
<proteinExistence type="predicted"/>
<protein>
    <recommendedName>
        <fullName evidence="3">DUF4625 domain-containing protein</fullName>
    </recommendedName>
</protein>
<dbReference type="PROSITE" id="PS51257">
    <property type="entry name" value="PROKAR_LIPOPROTEIN"/>
    <property type="match status" value="1"/>
</dbReference>
<accession>A0ABY3YRB2</accession>
<evidence type="ECO:0000313" key="2">
    <source>
        <dbReference type="Proteomes" id="UP000829476"/>
    </source>
</evidence>
<sequence length="277" mass="31879">MNLNFKSFAIILFTGIFLSSCSSDDDALDQQGDINPDRFDNLEIGNADLKVPQTNPDLHVQFDYTGIQKVTEVYFDIESISIKTPVSDEVDWRVSDYLIPEKYYEGQRNPHIHYHVLFDPENEYFPSTRPAEGVYRMTITVVEEGGSKSVLTSEFEVVKRFFDVEIGHDGHMHFGSSELHTEFEYQAGDNTVSEIVYELWFEEWREGQNVPAGSWDKELFSIPAELYENTKNPHIHYHLPVNPEFPIGDYWLNIYVKDTGSEEAVKLSVPFSVVAED</sequence>
<dbReference type="RefSeq" id="WP_242938409.1">
    <property type="nucleotide sequence ID" value="NZ_CP094326.1"/>
</dbReference>